<keyword evidence="5 7" id="KW-0808">Transferase</keyword>
<comment type="subunit">
    <text evidence="7">Forms an icosahedral capsid composed of 60 subunits, arranged as a dodecamer of pentamers.</text>
</comment>
<evidence type="ECO:0000256" key="1">
    <source>
        <dbReference type="ARBA" id="ARBA00004917"/>
    </source>
</evidence>
<feature type="binding site" evidence="7">
    <location>
        <begin position="78"/>
        <end position="80"/>
    </location>
    <ligand>
        <name>5-amino-6-(D-ribitylamino)uracil</name>
        <dbReference type="ChEBI" id="CHEBI:15934"/>
    </ligand>
</feature>
<evidence type="ECO:0000256" key="4">
    <source>
        <dbReference type="ARBA" id="ARBA00022619"/>
    </source>
</evidence>
<dbReference type="Proteomes" id="UP000260351">
    <property type="component" value="Unassembled WGS sequence"/>
</dbReference>
<accession>A0A3E1K8W9</accession>
<evidence type="ECO:0000256" key="7">
    <source>
        <dbReference type="HAMAP-Rule" id="MF_00178"/>
    </source>
</evidence>
<dbReference type="AlphaFoldDB" id="A0A3E1K8W9"/>
<dbReference type="GO" id="GO:0009231">
    <property type="term" value="P:riboflavin biosynthetic process"/>
    <property type="evidence" value="ECO:0007669"/>
    <property type="project" value="UniProtKB-UniRule"/>
</dbReference>
<dbReference type="HAMAP" id="MF_00178">
    <property type="entry name" value="Lumazine_synth"/>
    <property type="match status" value="1"/>
</dbReference>
<protein>
    <recommendedName>
        <fullName evidence="3 7">6,7-dimethyl-8-ribityllumazine synthase</fullName>
        <shortName evidence="7">DMRL synthase</shortName>
        <shortName evidence="7">LS</shortName>
        <shortName evidence="7">Lumazine synthase</shortName>
        <ecNumber evidence="3 7">2.5.1.78</ecNumber>
    </recommendedName>
</protein>
<dbReference type="CDD" id="cd09209">
    <property type="entry name" value="Lumazine_synthase-I"/>
    <property type="match status" value="1"/>
</dbReference>
<dbReference type="Gene3D" id="3.40.50.960">
    <property type="entry name" value="Lumazine/riboflavin synthase"/>
    <property type="match status" value="1"/>
</dbReference>
<dbReference type="SUPFAM" id="SSF52121">
    <property type="entry name" value="Lumazine synthase"/>
    <property type="match status" value="1"/>
</dbReference>
<evidence type="ECO:0000256" key="5">
    <source>
        <dbReference type="ARBA" id="ARBA00022679"/>
    </source>
</evidence>
<dbReference type="InterPro" id="IPR002180">
    <property type="entry name" value="LS/RS"/>
</dbReference>
<dbReference type="GO" id="GO:0000906">
    <property type="term" value="F:6,7-dimethyl-8-ribityllumazine synthase activity"/>
    <property type="evidence" value="ECO:0007669"/>
    <property type="project" value="UniProtKB-UniRule"/>
</dbReference>
<comment type="catalytic activity">
    <reaction evidence="6 7">
        <text>(2S)-2-hydroxy-3-oxobutyl phosphate + 5-amino-6-(D-ribitylamino)uracil = 6,7-dimethyl-8-(1-D-ribityl)lumazine + phosphate + 2 H2O + H(+)</text>
        <dbReference type="Rhea" id="RHEA:26152"/>
        <dbReference type="ChEBI" id="CHEBI:15377"/>
        <dbReference type="ChEBI" id="CHEBI:15378"/>
        <dbReference type="ChEBI" id="CHEBI:15934"/>
        <dbReference type="ChEBI" id="CHEBI:43474"/>
        <dbReference type="ChEBI" id="CHEBI:58201"/>
        <dbReference type="ChEBI" id="CHEBI:58830"/>
        <dbReference type="EC" id="2.5.1.78"/>
    </reaction>
</comment>
<evidence type="ECO:0000256" key="2">
    <source>
        <dbReference type="ARBA" id="ARBA00007424"/>
    </source>
</evidence>
<dbReference type="PANTHER" id="PTHR21058:SF0">
    <property type="entry name" value="6,7-DIMETHYL-8-RIBITYLLUMAZINE SYNTHASE"/>
    <property type="match status" value="1"/>
</dbReference>
<dbReference type="Pfam" id="PF00885">
    <property type="entry name" value="DMRL_synthase"/>
    <property type="match status" value="1"/>
</dbReference>
<feature type="active site" description="Proton donor" evidence="7">
    <location>
        <position position="86"/>
    </location>
</feature>
<dbReference type="InterPro" id="IPR034964">
    <property type="entry name" value="LS"/>
</dbReference>
<evidence type="ECO:0000256" key="3">
    <source>
        <dbReference type="ARBA" id="ARBA00012664"/>
    </source>
</evidence>
<reference evidence="8 9" key="1">
    <citation type="submission" date="2018-08" db="EMBL/GenBank/DDBJ databases">
        <title>Wenzhouxiangella salilacus sp. nov., a novel bacterium isolated from a saline lake in Xinjiang Province, China.</title>
        <authorList>
            <person name="Han S."/>
        </authorList>
    </citation>
    <scope>NUCLEOTIDE SEQUENCE [LARGE SCALE GENOMIC DNA]</scope>
    <source>
        <strain evidence="8 9">XDB06</strain>
    </source>
</reference>
<feature type="binding site" evidence="7">
    <location>
        <position position="111"/>
    </location>
    <ligand>
        <name>5-amino-6-(D-ribitylamino)uracil</name>
        <dbReference type="ChEBI" id="CHEBI:15934"/>
    </ligand>
</feature>
<comment type="pathway">
    <text evidence="1 7">Cofactor biosynthesis; riboflavin biosynthesis; riboflavin from 2-hydroxy-3-oxobutyl phosphate and 5-amino-6-(D-ribitylamino)uracil: step 1/2.</text>
</comment>
<dbReference type="UniPathway" id="UPA00275">
    <property type="reaction ID" value="UER00404"/>
</dbReference>
<feature type="binding site" evidence="7">
    <location>
        <position position="20"/>
    </location>
    <ligand>
        <name>5-amino-6-(D-ribitylamino)uracil</name>
        <dbReference type="ChEBI" id="CHEBI:15934"/>
    </ligand>
</feature>
<dbReference type="EC" id="2.5.1.78" evidence="3 7"/>
<dbReference type="GO" id="GO:0005829">
    <property type="term" value="C:cytosol"/>
    <property type="evidence" value="ECO:0007669"/>
    <property type="project" value="TreeGrafter"/>
</dbReference>
<dbReference type="EMBL" id="QUZK01000035">
    <property type="protein sequence ID" value="RFF30445.1"/>
    <property type="molecule type" value="Genomic_DNA"/>
</dbReference>
<feature type="binding site" evidence="7">
    <location>
        <begin position="54"/>
        <end position="56"/>
    </location>
    <ligand>
        <name>5-amino-6-(D-ribitylamino)uracil</name>
        <dbReference type="ChEBI" id="CHEBI:15934"/>
    </ligand>
</feature>
<dbReference type="PANTHER" id="PTHR21058">
    <property type="entry name" value="6,7-DIMETHYL-8-RIBITYLLUMAZINE SYNTHASE DMRL SYNTHASE LUMAZINE SYNTHASE"/>
    <property type="match status" value="1"/>
</dbReference>
<gene>
    <name evidence="7" type="primary">ribH</name>
    <name evidence="8" type="ORF">DZC52_08140</name>
</gene>
<evidence type="ECO:0000313" key="9">
    <source>
        <dbReference type="Proteomes" id="UP000260351"/>
    </source>
</evidence>
<organism evidence="8 9">
    <name type="scientific">Wenzhouxiangella sediminis</name>
    <dbReference type="NCBI Taxonomy" id="1792836"/>
    <lineage>
        <taxon>Bacteria</taxon>
        <taxon>Pseudomonadati</taxon>
        <taxon>Pseudomonadota</taxon>
        <taxon>Gammaproteobacteria</taxon>
        <taxon>Chromatiales</taxon>
        <taxon>Wenzhouxiangellaceae</taxon>
        <taxon>Wenzhouxiangella</taxon>
    </lineage>
</organism>
<feature type="binding site" evidence="7">
    <location>
        <position position="125"/>
    </location>
    <ligand>
        <name>(2S)-2-hydroxy-3-oxobutyl phosphate</name>
        <dbReference type="ChEBI" id="CHEBI:58830"/>
    </ligand>
</feature>
<keyword evidence="9" id="KW-1185">Reference proteome</keyword>
<dbReference type="GO" id="GO:0009349">
    <property type="term" value="C:riboflavin synthase complex"/>
    <property type="evidence" value="ECO:0007669"/>
    <property type="project" value="UniProtKB-UniRule"/>
</dbReference>
<sequence length="153" mass="16532">MTEQHPACPGSRIAVLVARFNPEVTNLMLAGCRQALLDAGMREADIDVHPVPGAWELTLAARELADTGRYDGIIALGAVVRGETAHFDFISAECARGLQQTMLETGVPVGFGVLTPENGEQAMERADPERKNKGREAAMAVLDMIDFKRRVTA</sequence>
<feature type="binding site" evidence="7">
    <location>
        <begin position="83"/>
        <end position="84"/>
    </location>
    <ligand>
        <name>(2S)-2-hydroxy-3-oxobutyl phosphate</name>
        <dbReference type="ChEBI" id="CHEBI:58830"/>
    </ligand>
</feature>
<evidence type="ECO:0000256" key="6">
    <source>
        <dbReference type="ARBA" id="ARBA00048785"/>
    </source>
</evidence>
<comment type="similarity">
    <text evidence="2 7">Belongs to the DMRL synthase family.</text>
</comment>
<dbReference type="OrthoDB" id="9809709at2"/>
<keyword evidence="4 7" id="KW-0686">Riboflavin biosynthesis</keyword>
<dbReference type="InterPro" id="IPR036467">
    <property type="entry name" value="LS/RS_sf"/>
</dbReference>
<dbReference type="NCBIfam" id="TIGR00114">
    <property type="entry name" value="lumazine-synth"/>
    <property type="match status" value="1"/>
</dbReference>
<evidence type="ECO:0000313" key="8">
    <source>
        <dbReference type="EMBL" id="RFF30445.1"/>
    </source>
</evidence>
<comment type="function">
    <text evidence="7">Catalyzes the formation of 6,7-dimethyl-8-ribityllumazine by condensation of 5-amino-6-(D-ribitylamino)uracil with 3,4-dihydroxy-2-butanone 4-phosphate. This is the penultimate step in the biosynthesis of riboflavin.</text>
</comment>
<comment type="caution">
    <text evidence="8">The sequence shown here is derived from an EMBL/GenBank/DDBJ whole genome shotgun (WGS) entry which is preliminary data.</text>
</comment>
<name>A0A3E1K8W9_9GAMM</name>
<proteinExistence type="inferred from homology"/>